<evidence type="ECO:0000313" key="1">
    <source>
        <dbReference type="EMBL" id="GLY72773.1"/>
    </source>
</evidence>
<comment type="caution">
    <text evidence="1">The sequence shown here is derived from an EMBL/GenBank/DDBJ whole genome shotgun (WGS) entry which is preliminary data.</text>
</comment>
<gene>
    <name evidence="1" type="ORF">Airi01_010400</name>
</gene>
<dbReference type="SUPFAM" id="SSF48295">
    <property type="entry name" value="TrpR-like"/>
    <property type="match status" value="1"/>
</dbReference>
<dbReference type="RefSeq" id="WP_285617924.1">
    <property type="nucleotide sequence ID" value="NZ_BSTJ01000001.1"/>
</dbReference>
<sequence length="165" mass="18908">MGVTVSTGITTSVRLDKAEAENERMRQVPMETLLSGLLERLDDEDLAEVCDTLSWKFQDNGTEMLDTVRSWLDGDDIRRIEAALTINDGFLFRTREESETAFTKLVARLPQFRKRTEAILQAWDARCRPKAVRDVVEGTWPISTAAQIYGVSEDRLRRWVEESPE</sequence>
<dbReference type="AlphaFoldDB" id="A0A9W6VIC5"/>
<dbReference type="GO" id="GO:0043565">
    <property type="term" value="F:sequence-specific DNA binding"/>
    <property type="evidence" value="ECO:0007669"/>
    <property type="project" value="InterPro"/>
</dbReference>
<name>A0A9W6VIC5_9ACTN</name>
<organism evidence="1 2">
    <name type="scientific">Actinoallomurus iriomotensis</name>
    <dbReference type="NCBI Taxonomy" id="478107"/>
    <lineage>
        <taxon>Bacteria</taxon>
        <taxon>Bacillati</taxon>
        <taxon>Actinomycetota</taxon>
        <taxon>Actinomycetes</taxon>
        <taxon>Streptosporangiales</taxon>
        <taxon>Thermomonosporaceae</taxon>
        <taxon>Actinoallomurus</taxon>
    </lineage>
</organism>
<dbReference type="EMBL" id="BSTJ01000001">
    <property type="protein sequence ID" value="GLY72773.1"/>
    <property type="molecule type" value="Genomic_DNA"/>
</dbReference>
<protein>
    <submittedName>
        <fullName evidence="1">Uncharacterized protein</fullName>
    </submittedName>
</protein>
<evidence type="ECO:0000313" key="2">
    <source>
        <dbReference type="Proteomes" id="UP001165135"/>
    </source>
</evidence>
<dbReference type="Proteomes" id="UP001165135">
    <property type="component" value="Unassembled WGS sequence"/>
</dbReference>
<dbReference type="InterPro" id="IPR010921">
    <property type="entry name" value="Trp_repressor/repl_initiator"/>
</dbReference>
<proteinExistence type="predicted"/>
<accession>A0A9W6VIC5</accession>
<reference evidence="1" key="1">
    <citation type="submission" date="2023-03" db="EMBL/GenBank/DDBJ databases">
        <title>Actinoallomurus iriomotensis NBRC 103681.</title>
        <authorList>
            <person name="Ichikawa N."/>
            <person name="Sato H."/>
            <person name="Tonouchi N."/>
        </authorList>
    </citation>
    <scope>NUCLEOTIDE SEQUENCE</scope>
    <source>
        <strain evidence="1">NBRC 103681</strain>
    </source>
</reference>